<protein>
    <recommendedName>
        <fullName evidence="1">Polymerase beta nucleotidyltransferase domain-containing protein</fullName>
    </recommendedName>
</protein>
<dbReference type="PANTHER" id="PTHR33933:SF3">
    <property type="entry name" value="PROTEIN ADENYLYLTRANSFERASE MJ0604-RELATED"/>
    <property type="match status" value="1"/>
</dbReference>
<dbReference type="InterPro" id="IPR041633">
    <property type="entry name" value="Polbeta"/>
</dbReference>
<dbReference type="AlphaFoldDB" id="A0A0F9K6R4"/>
<gene>
    <name evidence="2" type="ORF">LCGC14_1367390</name>
</gene>
<name>A0A0F9K6R4_9ZZZZ</name>
<comment type="caution">
    <text evidence="2">The sequence shown here is derived from an EMBL/GenBank/DDBJ whole genome shotgun (WGS) entry which is preliminary data.</text>
</comment>
<dbReference type="EMBL" id="LAZR01008604">
    <property type="protein sequence ID" value="KKM77703.1"/>
    <property type="molecule type" value="Genomic_DNA"/>
</dbReference>
<dbReference type="SUPFAM" id="SSF81301">
    <property type="entry name" value="Nucleotidyltransferase"/>
    <property type="match status" value="1"/>
</dbReference>
<organism evidence="2">
    <name type="scientific">marine sediment metagenome</name>
    <dbReference type="NCBI Taxonomy" id="412755"/>
    <lineage>
        <taxon>unclassified sequences</taxon>
        <taxon>metagenomes</taxon>
        <taxon>ecological metagenomes</taxon>
    </lineage>
</organism>
<feature type="domain" description="Polymerase beta nucleotidyltransferase" evidence="1">
    <location>
        <begin position="9"/>
        <end position="103"/>
    </location>
</feature>
<accession>A0A0F9K6R4</accession>
<sequence>INKIKNFIGSKLSEFKEIESIVLFGSLASGKFNEESDIDICILFKQNTPKMLQNTIFNYFLSLGKDLNLSIQCVFFFPGDINNWDTIFIENILAEGQLLYGNSNYYEILIKTLEFKPYQIITLNLRALNSSDKMKLKRILYGYKTTKKYSEKLYKYKKEGIVKKLQGMKLGRGSFIIPEKGLLLVVNKFKEFGIKFSNFRVWMQDI</sequence>
<dbReference type="InterPro" id="IPR043519">
    <property type="entry name" value="NT_sf"/>
</dbReference>
<proteinExistence type="predicted"/>
<dbReference type="Pfam" id="PF18765">
    <property type="entry name" value="Polbeta"/>
    <property type="match status" value="1"/>
</dbReference>
<feature type="non-terminal residue" evidence="2">
    <location>
        <position position="1"/>
    </location>
</feature>
<dbReference type="Gene3D" id="3.30.460.10">
    <property type="entry name" value="Beta Polymerase, domain 2"/>
    <property type="match status" value="1"/>
</dbReference>
<dbReference type="InterPro" id="IPR052548">
    <property type="entry name" value="Type_VII_TA_antitoxin"/>
</dbReference>
<evidence type="ECO:0000313" key="2">
    <source>
        <dbReference type="EMBL" id="KKM77703.1"/>
    </source>
</evidence>
<evidence type="ECO:0000259" key="1">
    <source>
        <dbReference type="Pfam" id="PF18765"/>
    </source>
</evidence>
<dbReference type="CDD" id="cd05403">
    <property type="entry name" value="NT_KNTase_like"/>
    <property type="match status" value="1"/>
</dbReference>
<dbReference type="PANTHER" id="PTHR33933">
    <property type="entry name" value="NUCLEOTIDYLTRANSFERASE"/>
    <property type="match status" value="1"/>
</dbReference>
<reference evidence="2" key="1">
    <citation type="journal article" date="2015" name="Nature">
        <title>Complex archaea that bridge the gap between prokaryotes and eukaryotes.</title>
        <authorList>
            <person name="Spang A."/>
            <person name="Saw J.H."/>
            <person name="Jorgensen S.L."/>
            <person name="Zaremba-Niedzwiedzka K."/>
            <person name="Martijn J."/>
            <person name="Lind A.E."/>
            <person name="van Eijk R."/>
            <person name="Schleper C."/>
            <person name="Guy L."/>
            <person name="Ettema T.J."/>
        </authorList>
    </citation>
    <scope>NUCLEOTIDE SEQUENCE</scope>
</reference>